<dbReference type="GO" id="GO:0005524">
    <property type="term" value="F:ATP binding"/>
    <property type="evidence" value="ECO:0007669"/>
    <property type="project" value="UniProtKB-KW"/>
</dbReference>
<evidence type="ECO:0000313" key="7">
    <source>
        <dbReference type="Proteomes" id="UP000887572"/>
    </source>
</evidence>
<evidence type="ECO:0000256" key="1">
    <source>
        <dbReference type="ARBA" id="ARBA00022527"/>
    </source>
</evidence>
<dbReference type="SMART" id="SM00220">
    <property type="entry name" value="S_TKc"/>
    <property type="match status" value="1"/>
</dbReference>
<sequence>MLYKESSSPKIIRLLDVLWSPAANGGDCQRHSDDASGDRRQHQKQPPMFVSLVLELAESSLRLDLKPDNILVTVQNRVRIADFGLACIYFPANSERTYEHQVATRWYRAPELLFGATRYTPAVDLWALGCIFAEFFNGEPLFGAKTDIEQLTRVFTLMGTPTEHSWPGWEVLPDASKVMFDPVEPTDDWTQIVPSVSPEGLRMIRALIQLNPVDRFSALRSLQLPFFTQHPQYDAIPYQPPMLEANIGRRQPEIVFTEASKKTLKPKSK</sequence>
<dbReference type="InterPro" id="IPR011009">
    <property type="entry name" value="Kinase-like_dom_sf"/>
</dbReference>
<dbReference type="AlphaFoldDB" id="A0A914GZK3"/>
<keyword evidence="4" id="KW-0418">Kinase</keyword>
<dbReference type="WBParaSite" id="Gr19_v10_g12261.t1">
    <property type="protein sequence ID" value="Gr19_v10_g12261.t1"/>
    <property type="gene ID" value="Gr19_v10_g12261"/>
</dbReference>
<dbReference type="InterPro" id="IPR000719">
    <property type="entry name" value="Prot_kinase_dom"/>
</dbReference>
<keyword evidence="5" id="KW-0067">ATP-binding</keyword>
<organism evidence="7 8">
    <name type="scientific">Globodera rostochiensis</name>
    <name type="common">Golden nematode worm</name>
    <name type="synonym">Heterodera rostochiensis</name>
    <dbReference type="NCBI Taxonomy" id="31243"/>
    <lineage>
        <taxon>Eukaryota</taxon>
        <taxon>Metazoa</taxon>
        <taxon>Ecdysozoa</taxon>
        <taxon>Nematoda</taxon>
        <taxon>Chromadorea</taxon>
        <taxon>Rhabditida</taxon>
        <taxon>Tylenchina</taxon>
        <taxon>Tylenchomorpha</taxon>
        <taxon>Tylenchoidea</taxon>
        <taxon>Heteroderidae</taxon>
        <taxon>Heteroderinae</taxon>
        <taxon>Globodera</taxon>
    </lineage>
</organism>
<dbReference type="GO" id="GO:0005634">
    <property type="term" value="C:nucleus"/>
    <property type="evidence" value="ECO:0007669"/>
    <property type="project" value="TreeGrafter"/>
</dbReference>
<dbReference type="SUPFAM" id="SSF56112">
    <property type="entry name" value="Protein kinase-like (PK-like)"/>
    <property type="match status" value="1"/>
</dbReference>
<evidence type="ECO:0000256" key="3">
    <source>
        <dbReference type="ARBA" id="ARBA00022741"/>
    </source>
</evidence>
<dbReference type="PANTHER" id="PTHR24056:SF469">
    <property type="entry name" value="PROTEIN KINASE DOMAIN-CONTAINING PROTEIN"/>
    <property type="match status" value="1"/>
</dbReference>
<evidence type="ECO:0000256" key="5">
    <source>
        <dbReference type="ARBA" id="ARBA00022840"/>
    </source>
</evidence>
<protein>
    <submittedName>
        <fullName evidence="8">Protein kinase domain-containing protein</fullName>
    </submittedName>
</protein>
<keyword evidence="1" id="KW-0723">Serine/threonine-protein kinase</keyword>
<keyword evidence="7" id="KW-1185">Reference proteome</keyword>
<dbReference type="Proteomes" id="UP000887572">
    <property type="component" value="Unplaced"/>
</dbReference>
<feature type="domain" description="Protein kinase" evidence="6">
    <location>
        <begin position="1"/>
        <end position="227"/>
    </location>
</feature>
<evidence type="ECO:0000259" key="6">
    <source>
        <dbReference type="PROSITE" id="PS50011"/>
    </source>
</evidence>
<evidence type="ECO:0000256" key="4">
    <source>
        <dbReference type="ARBA" id="ARBA00022777"/>
    </source>
</evidence>
<proteinExistence type="predicted"/>
<keyword evidence="3" id="KW-0547">Nucleotide-binding</keyword>
<dbReference type="FunFam" id="1.10.510.10:FF:000624">
    <property type="entry name" value="Mitogen-activated protein kinase"/>
    <property type="match status" value="1"/>
</dbReference>
<accession>A0A914GZK3</accession>
<reference evidence="8" key="1">
    <citation type="submission" date="2022-11" db="UniProtKB">
        <authorList>
            <consortium name="WormBaseParasite"/>
        </authorList>
    </citation>
    <scope>IDENTIFICATION</scope>
</reference>
<evidence type="ECO:0000313" key="8">
    <source>
        <dbReference type="WBParaSite" id="Gr19_v10_g12261.t1"/>
    </source>
</evidence>
<evidence type="ECO:0000256" key="2">
    <source>
        <dbReference type="ARBA" id="ARBA00022679"/>
    </source>
</evidence>
<dbReference type="Gene3D" id="1.10.510.10">
    <property type="entry name" value="Transferase(Phosphotransferase) domain 1"/>
    <property type="match status" value="1"/>
</dbReference>
<dbReference type="PANTHER" id="PTHR24056">
    <property type="entry name" value="CELL DIVISION PROTEIN KINASE"/>
    <property type="match status" value="1"/>
</dbReference>
<keyword evidence="2" id="KW-0808">Transferase</keyword>
<dbReference type="PROSITE" id="PS50011">
    <property type="entry name" value="PROTEIN_KINASE_DOM"/>
    <property type="match status" value="1"/>
</dbReference>
<dbReference type="GO" id="GO:0004674">
    <property type="term" value="F:protein serine/threonine kinase activity"/>
    <property type="evidence" value="ECO:0007669"/>
    <property type="project" value="UniProtKB-KW"/>
</dbReference>
<dbReference type="InterPro" id="IPR050108">
    <property type="entry name" value="CDK"/>
</dbReference>
<dbReference type="Pfam" id="PF00069">
    <property type="entry name" value="Pkinase"/>
    <property type="match status" value="1"/>
</dbReference>
<name>A0A914GZK3_GLORO</name>